<evidence type="ECO:0008006" key="3">
    <source>
        <dbReference type="Google" id="ProtNLM"/>
    </source>
</evidence>
<name>A0A0S2KFJ6_9GAMM</name>
<reference evidence="1 2" key="1">
    <citation type="submission" date="2015-11" db="EMBL/GenBank/DDBJ databases">
        <authorList>
            <person name="Zhang Y."/>
            <person name="Guo Z."/>
        </authorList>
    </citation>
    <scope>NUCLEOTIDE SEQUENCE [LARGE SCALE GENOMIC DNA]</scope>
    <source>
        <strain evidence="1 2">KCTC 32221</strain>
    </source>
</reference>
<dbReference type="RefSeq" id="WP_058022528.1">
    <property type="nucleotide sequence ID" value="NZ_CP013189.1"/>
</dbReference>
<protein>
    <recommendedName>
        <fullName evidence="3">SPOR domain-containing protein</fullName>
    </recommendedName>
</protein>
<dbReference type="Proteomes" id="UP000065641">
    <property type="component" value="Chromosome"/>
</dbReference>
<accession>A0A0S2KFJ6</accession>
<dbReference type="EMBL" id="CP013189">
    <property type="protein sequence ID" value="ALO47104.1"/>
    <property type="molecule type" value="Genomic_DNA"/>
</dbReference>
<organism evidence="1 2">
    <name type="scientific">Pseudohongiella spirulinae</name>
    <dbReference type="NCBI Taxonomy" id="1249552"/>
    <lineage>
        <taxon>Bacteria</taxon>
        <taxon>Pseudomonadati</taxon>
        <taxon>Pseudomonadota</taxon>
        <taxon>Gammaproteobacteria</taxon>
        <taxon>Pseudomonadales</taxon>
        <taxon>Pseudohongiellaceae</taxon>
        <taxon>Pseudohongiella</taxon>
    </lineage>
</organism>
<evidence type="ECO:0000313" key="2">
    <source>
        <dbReference type="Proteomes" id="UP000065641"/>
    </source>
</evidence>
<dbReference type="STRING" id="1249552.PS2015_2470"/>
<evidence type="ECO:0000313" key="1">
    <source>
        <dbReference type="EMBL" id="ALO47104.1"/>
    </source>
</evidence>
<gene>
    <name evidence="1" type="ORF">PS2015_2470</name>
</gene>
<dbReference type="OrthoDB" id="5986009at2"/>
<sequence>MRRAIVCLVAINLLVLLWHVIRPPSVVTGRVQEAGDELLLLAEMEAAQLKLRDRCWLAGPLAPGYRADMDEVWPVIDAGRWLIVERNGDQQSLHRVYIAPPESVPAGVFLTQLNDAIRDASYNIDSYLVAEGVLAGNVSLGLFADMANAERVHAQLEVLGYEPVIAAESRSVAYEWLQIWYQDLEVRARQLLLERFDAMALAITENLCETIAHQK</sequence>
<keyword evidence="2" id="KW-1185">Reference proteome</keyword>
<dbReference type="AlphaFoldDB" id="A0A0S2KFJ6"/>
<dbReference type="KEGG" id="pspi:PS2015_2470"/>
<proteinExistence type="predicted"/>